<dbReference type="InterPro" id="IPR010998">
    <property type="entry name" value="Integrase_recombinase_N"/>
</dbReference>
<dbReference type="Gene3D" id="1.10.150.130">
    <property type="match status" value="1"/>
</dbReference>
<reference evidence="4 5" key="1">
    <citation type="submission" date="2018-06" db="EMBL/GenBank/DDBJ databases">
        <authorList>
            <consortium name="Pathogen Informatics"/>
            <person name="Doyle S."/>
        </authorList>
    </citation>
    <scope>NUCLEOTIDE SEQUENCE [LARGE SCALE GENOMIC DNA]</scope>
    <source>
        <strain evidence="4 5">NCTC10736</strain>
    </source>
</reference>
<dbReference type="GO" id="GO:0006310">
    <property type="term" value="P:DNA recombination"/>
    <property type="evidence" value="ECO:0007669"/>
    <property type="project" value="UniProtKB-KW"/>
</dbReference>
<evidence type="ECO:0000256" key="1">
    <source>
        <dbReference type="ARBA" id="ARBA00023125"/>
    </source>
</evidence>
<evidence type="ECO:0000313" key="4">
    <source>
        <dbReference type="EMBL" id="SUJ08609.1"/>
    </source>
</evidence>
<dbReference type="Pfam" id="PF00589">
    <property type="entry name" value="Phage_integrase"/>
    <property type="match status" value="1"/>
</dbReference>
<dbReference type="PROSITE" id="PS51898">
    <property type="entry name" value="TYR_RECOMBINASE"/>
    <property type="match status" value="1"/>
</dbReference>
<organism evidence="4 5">
    <name type="scientific">Shewanella morhuae</name>
    <dbReference type="NCBI Taxonomy" id="365591"/>
    <lineage>
        <taxon>Bacteria</taxon>
        <taxon>Pseudomonadati</taxon>
        <taxon>Pseudomonadota</taxon>
        <taxon>Gammaproteobacteria</taxon>
        <taxon>Alteromonadales</taxon>
        <taxon>Shewanellaceae</taxon>
        <taxon>Shewanella</taxon>
    </lineage>
</organism>
<protein>
    <submittedName>
        <fullName evidence="4">Site-specific recombinase XerD</fullName>
    </submittedName>
</protein>
<dbReference type="EMBL" id="UGYV01000004">
    <property type="protein sequence ID" value="SUJ08609.1"/>
    <property type="molecule type" value="Genomic_DNA"/>
</dbReference>
<keyword evidence="1" id="KW-0238">DNA-binding</keyword>
<proteinExistence type="predicted"/>
<evidence type="ECO:0000313" key="5">
    <source>
        <dbReference type="Proteomes" id="UP000255061"/>
    </source>
</evidence>
<accession>A0A380BWY4</accession>
<dbReference type="InterPro" id="IPR011010">
    <property type="entry name" value="DNA_brk_join_enz"/>
</dbReference>
<dbReference type="SUPFAM" id="SSF47823">
    <property type="entry name" value="lambda integrase-like, N-terminal domain"/>
    <property type="match status" value="1"/>
</dbReference>
<dbReference type="InterPro" id="IPR002104">
    <property type="entry name" value="Integrase_catalytic"/>
</dbReference>
<dbReference type="GO" id="GO:0015074">
    <property type="term" value="P:DNA integration"/>
    <property type="evidence" value="ECO:0007669"/>
    <property type="project" value="InterPro"/>
</dbReference>
<dbReference type="SUPFAM" id="SSF56349">
    <property type="entry name" value="DNA breaking-rejoining enzymes"/>
    <property type="match status" value="1"/>
</dbReference>
<dbReference type="Gene3D" id="1.10.443.10">
    <property type="entry name" value="Intergrase catalytic core"/>
    <property type="match status" value="1"/>
</dbReference>
<dbReference type="GO" id="GO:0003677">
    <property type="term" value="F:DNA binding"/>
    <property type="evidence" value="ECO:0007669"/>
    <property type="project" value="UniProtKB-KW"/>
</dbReference>
<dbReference type="Proteomes" id="UP000255061">
    <property type="component" value="Unassembled WGS sequence"/>
</dbReference>
<feature type="domain" description="Tyr recombinase" evidence="3">
    <location>
        <begin position="165"/>
        <end position="370"/>
    </location>
</feature>
<evidence type="ECO:0000259" key="3">
    <source>
        <dbReference type="PROSITE" id="PS51898"/>
    </source>
</evidence>
<dbReference type="InterPro" id="IPR013762">
    <property type="entry name" value="Integrase-like_cat_sf"/>
</dbReference>
<name>A0A380BWY4_9GAMM</name>
<gene>
    <name evidence="4" type="ORF">NCTC10736_03943</name>
</gene>
<keyword evidence="2" id="KW-0233">DNA recombination</keyword>
<sequence length="377" mass="42704">MNDIVKTERFSLTTSVAVDSKPIKVKDLLLDRRTLLQNELLSLLESDIEFAQPQRISELISLLLSDFESNGHNLRENSLKSLCQHWDVFRRWCLDQSLVHIPCSVDHFERFITALAPTVKHNTLKIYAWAVQTYHLAAGLPSPTASLKIKHLMGKLEESKLQDGEFIDQATAFNEQHLAVIQQAFSMSSRLIERRDLALLMTAYESMLRESELARVSFEHLNVAYDGRGILLIPITKARHSGEPDKVILSHECMMAINDYVALANIERTGYIFRRVHKTNKIGLQMKPLSGYAIDCIFSKAFLFVKSRSPHLLRCKQAWSGHSARVGACQDLLAAGYSPLQVQASGRWSSATMVYRYGRDILAEDGAMAKFRQKSPK</sequence>
<evidence type="ECO:0000256" key="2">
    <source>
        <dbReference type="ARBA" id="ARBA00023172"/>
    </source>
</evidence>
<dbReference type="AlphaFoldDB" id="A0A380BWY4"/>